<evidence type="ECO:0000313" key="1">
    <source>
        <dbReference type="EMBL" id="MDA5095020.1"/>
    </source>
</evidence>
<proteinExistence type="predicted"/>
<name>A0ABT4W4V2_9RHOB</name>
<organism evidence="1 2">
    <name type="scientific">Aliiroseovarius salicola</name>
    <dbReference type="NCBI Taxonomy" id="3009082"/>
    <lineage>
        <taxon>Bacteria</taxon>
        <taxon>Pseudomonadati</taxon>
        <taxon>Pseudomonadota</taxon>
        <taxon>Alphaproteobacteria</taxon>
        <taxon>Rhodobacterales</taxon>
        <taxon>Paracoccaceae</taxon>
        <taxon>Aliiroseovarius</taxon>
    </lineage>
</organism>
<evidence type="ECO:0008006" key="3">
    <source>
        <dbReference type="Google" id="ProtNLM"/>
    </source>
</evidence>
<gene>
    <name evidence="1" type="ORF">O2N63_13095</name>
</gene>
<evidence type="ECO:0000313" key="2">
    <source>
        <dbReference type="Proteomes" id="UP001528040"/>
    </source>
</evidence>
<dbReference type="Proteomes" id="UP001528040">
    <property type="component" value="Unassembled WGS sequence"/>
</dbReference>
<dbReference type="EMBL" id="JAQIIO010000007">
    <property type="protein sequence ID" value="MDA5095020.1"/>
    <property type="molecule type" value="Genomic_DNA"/>
</dbReference>
<dbReference type="RefSeq" id="WP_271054728.1">
    <property type="nucleotide sequence ID" value="NZ_JAQIIO010000007.1"/>
</dbReference>
<reference evidence="1 2" key="1">
    <citation type="submission" date="2023-01" db="EMBL/GenBank/DDBJ databases">
        <authorList>
            <person name="Yoon J.-W."/>
        </authorList>
    </citation>
    <scope>NUCLEOTIDE SEQUENCE [LARGE SCALE GENOMIC DNA]</scope>
    <source>
        <strain evidence="1 2">KMU-50</strain>
    </source>
</reference>
<accession>A0ABT4W4V2</accession>
<sequence>MGSAKEYYFDDLGIDQHWVSKTFFTCPECGTDVHQEVEVPEPDYTAEKSRDMVTGGQVEIQCDGCGSVFEGDAWAGPAHCDIELIKYPETHISCDPPGYDRPPEDWYDESEVPDDPFSIFKSNHDELLLLIDTQAKGDGSSLLNRMIFAQILTFLEAYFCDTLITGLREHPMRLAQFAAKDGSIKQTEIKASDVLSDPDHVRKLIEHNLKSRLYHQFGSGKTDKNGKSMPEGVALWYSIAFGFALAPKDDDLEALRRYAALRHDCVHRNGVTKSDEKLTLFDKNFLQEALATANRIVNHVDDKIIKLKDRTNESIL</sequence>
<comment type="caution">
    <text evidence="1">The sequence shown here is derived from an EMBL/GenBank/DDBJ whole genome shotgun (WGS) entry which is preliminary data.</text>
</comment>
<protein>
    <recommendedName>
        <fullName evidence="3">Apea-like HEPN domain-containing protein</fullName>
    </recommendedName>
</protein>
<keyword evidence="2" id="KW-1185">Reference proteome</keyword>